<feature type="transmembrane region" description="Helical" evidence="1">
    <location>
        <begin position="167"/>
        <end position="189"/>
    </location>
</feature>
<dbReference type="OrthoDB" id="3209791at2"/>
<keyword evidence="3" id="KW-1185">Reference proteome</keyword>
<feature type="transmembrane region" description="Helical" evidence="1">
    <location>
        <begin position="86"/>
        <end position="109"/>
    </location>
</feature>
<evidence type="ECO:0000313" key="3">
    <source>
        <dbReference type="Proteomes" id="UP000000851"/>
    </source>
</evidence>
<accession>C7PZ54</accession>
<dbReference type="eggNOG" id="ENOG5032S7F">
    <property type="taxonomic scope" value="Bacteria"/>
</dbReference>
<feature type="transmembrane region" description="Helical" evidence="1">
    <location>
        <begin position="53"/>
        <end position="74"/>
    </location>
</feature>
<keyword evidence="1" id="KW-0472">Membrane</keyword>
<dbReference type="STRING" id="479433.Caci_0674"/>
<evidence type="ECO:0000256" key="1">
    <source>
        <dbReference type="SAM" id="Phobius"/>
    </source>
</evidence>
<dbReference type="AlphaFoldDB" id="C7PZ54"/>
<dbReference type="HOGENOM" id="CLU_104659_0_0_11"/>
<dbReference type="EMBL" id="CP001700">
    <property type="protein sequence ID" value="ACU69610.1"/>
    <property type="molecule type" value="Genomic_DNA"/>
</dbReference>
<dbReference type="RefSeq" id="WP_012784905.1">
    <property type="nucleotide sequence ID" value="NC_013131.1"/>
</dbReference>
<protein>
    <submittedName>
        <fullName evidence="2">Uncharacterized protein</fullName>
    </submittedName>
</protein>
<feature type="transmembrane region" description="Helical" evidence="1">
    <location>
        <begin position="21"/>
        <end position="41"/>
    </location>
</feature>
<dbReference type="InParanoid" id="C7PZ54"/>
<sequence>MTETVKALRIQLLKPSTTIGVQWYSLGLALLICMGLFGVIHGSSTPYTGRTTGALAAFYLSGVGVQPWLVNQLFPFSMALSVTRRAFIQATALLVLAEAVLAGLGLAALNQIEMHTHGWFVQMRLLNLPYVHQDSYFAQALVYGVPMMALTSVTAFLGAVFRVFGQVGLWAFSVGMAFLSAVVVAILVLTHSMGHVGHFFTTQPMLADFALYPLALVVLFGGGWAVLMLRSRA</sequence>
<keyword evidence="1" id="KW-0812">Transmembrane</keyword>
<organism evidence="2 3">
    <name type="scientific">Catenulispora acidiphila (strain DSM 44928 / JCM 14897 / NBRC 102108 / NRRL B-24433 / ID139908)</name>
    <dbReference type="NCBI Taxonomy" id="479433"/>
    <lineage>
        <taxon>Bacteria</taxon>
        <taxon>Bacillati</taxon>
        <taxon>Actinomycetota</taxon>
        <taxon>Actinomycetes</taxon>
        <taxon>Catenulisporales</taxon>
        <taxon>Catenulisporaceae</taxon>
        <taxon>Catenulispora</taxon>
    </lineage>
</organism>
<dbReference type="Proteomes" id="UP000000851">
    <property type="component" value="Chromosome"/>
</dbReference>
<evidence type="ECO:0000313" key="2">
    <source>
        <dbReference type="EMBL" id="ACU69610.1"/>
    </source>
</evidence>
<keyword evidence="1" id="KW-1133">Transmembrane helix</keyword>
<feature type="transmembrane region" description="Helical" evidence="1">
    <location>
        <begin position="136"/>
        <end position="160"/>
    </location>
</feature>
<reference evidence="2 3" key="1">
    <citation type="journal article" date="2009" name="Stand. Genomic Sci.">
        <title>Complete genome sequence of Catenulispora acidiphila type strain (ID 139908).</title>
        <authorList>
            <person name="Copeland A."/>
            <person name="Lapidus A."/>
            <person name="Glavina Del Rio T."/>
            <person name="Nolan M."/>
            <person name="Lucas S."/>
            <person name="Chen F."/>
            <person name="Tice H."/>
            <person name="Cheng J.F."/>
            <person name="Bruce D."/>
            <person name="Goodwin L."/>
            <person name="Pitluck S."/>
            <person name="Mikhailova N."/>
            <person name="Pati A."/>
            <person name="Ivanova N."/>
            <person name="Mavromatis K."/>
            <person name="Chen A."/>
            <person name="Palaniappan K."/>
            <person name="Chain P."/>
            <person name="Land M."/>
            <person name="Hauser L."/>
            <person name="Chang Y.J."/>
            <person name="Jeffries C.D."/>
            <person name="Chertkov O."/>
            <person name="Brettin T."/>
            <person name="Detter J.C."/>
            <person name="Han C."/>
            <person name="Ali Z."/>
            <person name="Tindall B.J."/>
            <person name="Goker M."/>
            <person name="Bristow J."/>
            <person name="Eisen J.A."/>
            <person name="Markowitz V."/>
            <person name="Hugenholtz P."/>
            <person name="Kyrpides N.C."/>
            <person name="Klenk H.P."/>
        </authorList>
    </citation>
    <scope>NUCLEOTIDE SEQUENCE [LARGE SCALE GENOMIC DNA]</scope>
    <source>
        <strain evidence="3">DSM 44928 / JCM 14897 / NBRC 102108 / NRRL B-24433 / ID139908</strain>
    </source>
</reference>
<dbReference type="KEGG" id="cai:Caci_0674"/>
<gene>
    <name evidence="2" type="ordered locus">Caci_0674</name>
</gene>
<feature type="transmembrane region" description="Helical" evidence="1">
    <location>
        <begin position="209"/>
        <end position="229"/>
    </location>
</feature>
<name>C7PZ54_CATAD</name>
<proteinExistence type="predicted"/>